<name>A0A3S9PLR5_STRLT</name>
<evidence type="ECO:0000313" key="2">
    <source>
        <dbReference type="EMBL" id="AZQ73301.1"/>
    </source>
</evidence>
<dbReference type="InterPro" id="IPR025339">
    <property type="entry name" value="DUF4245"/>
</dbReference>
<dbReference type="RefSeq" id="WP_126915817.1">
    <property type="nucleotide sequence ID" value="NZ_CP034587.1"/>
</dbReference>
<keyword evidence="1" id="KW-0812">Transmembrane</keyword>
<dbReference type="EMBL" id="CP034587">
    <property type="protein sequence ID" value="AZQ73301.1"/>
    <property type="molecule type" value="Genomic_DNA"/>
</dbReference>
<organism evidence="2 3">
    <name type="scientific">Streptomyces luteoverticillatus</name>
    <name type="common">Streptoverticillium luteoverticillatus</name>
    <dbReference type="NCBI Taxonomy" id="66425"/>
    <lineage>
        <taxon>Bacteria</taxon>
        <taxon>Bacillati</taxon>
        <taxon>Actinomycetota</taxon>
        <taxon>Actinomycetes</taxon>
        <taxon>Kitasatosporales</taxon>
        <taxon>Streptomycetaceae</taxon>
        <taxon>Streptomyces</taxon>
    </lineage>
</organism>
<reference evidence="2 3" key="1">
    <citation type="submission" date="2018-12" db="EMBL/GenBank/DDBJ databases">
        <title>The whole draft genome of Streptomyce luteoverticillatus CGMCC 15060.</title>
        <authorList>
            <person name="Feng Z."/>
            <person name="Chen G."/>
            <person name="Zhang J."/>
            <person name="Zhu H."/>
            <person name="Yu X."/>
            <person name="Zhang W."/>
            <person name="Zhang X."/>
        </authorList>
    </citation>
    <scope>NUCLEOTIDE SEQUENCE [LARGE SCALE GENOMIC DNA]</scope>
    <source>
        <strain evidence="2 3">CGMCC 15060</strain>
    </source>
</reference>
<keyword evidence="1" id="KW-1133">Transmembrane helix</keyword>
<evidence type="ECO:0000256" key="1">
    <source>
        <dbReference type="SAM" id="Phobius"/>
    </source>
</evidence>
<protein>
    <submittedName>
        <fullName evidence="2">DUF4245 domain-containing protein</fullName>
    </submittedName>
</protein>
<dbReference type="OrthoDB" id="5146801at2"/>
<sequence length="178" mass="19363">MAGRNGKTQTIRNMLLSMAVVVPVAGFSYLFIPHDEKKDPIQTVNYRVELDTARRAAPYAVAAPEGLGDGWRATSVSYKPGDKEGSSWHLGFLDPQRQYVAVEQSDAPAGPFIDNVSQRAEKTHATEKIGDSVWQRYEGPKYDALVRRESGVTTVVTGTAGAERLKEMAAALKVPAKG</sequence>
<keyword evidence="1" id="KW-0472">Membrane</keyword>
<feature type="transmembrane region" description="Helical" evidence="1">
    <location>
        <begin position="12"/>
        <end position="32"/>
    </location>
</feature>
<keyword evidence="3" id="KW-1185">Reference proteome</keyword>
<accession>A0A3S9PLR5</accession>
<dbReference type="Proteomes" id="UP000267900">
    <property type="component" value="Chromosome"/>
</dbReference>
<gene>
    <name evidence="2" type="ORF">EKH77_20630</name>
</gene>
<dbReference type="AlphaFoldDB" id="A0A3S9PLR5"/>
<dbReference type="Pfam" id="PF14030">
    <property type="entry name" value="DUF4245"/>
    <property type="match status" value="1"/>
</dbReference>
<evidence type="ECO:0000313" key="3">
    <source>
        <dbReference type="Proteomes" id="UP000267900"/>
    </source>
</evidence>
<proteinExistence type="predicted"/>